<evidence type="ECO:0000313" key="2">
    <source>
        <dbReference type="Proteomes" id="UP000004713"/>
    </source>
</evidence>
<reference evidence="1 2" key="2">
    <citation type="submission" date="2007-11" db="EMBL/GenBank/DDBJ databases">
        <authorList>
            <person name="Fulton L."/>
            <person name="Clifton S."/>
            <person name="Fulton B."/>
            <person name="Xu J."/>
            <person name="Minx P."/>
            <person name="Pepin K.H."/>
            <person name="Johnson M."/>
            <person name="Thiruvilangam P."/>
            <person name="Bhonagiri V."/>
            <person name="Nash W.E."/>
            <person name="Mardis E.R."/>
            <person name="Wilson R.K."/>
        </authorList>
    </citation>
    <scope>NUCLEOTIDE SEQUENCE [LARGE SCALE GENOMIC DNA]</scope>
    <source>
        <strain evidence="1 2">ATCC 43183</strain>
    </source>
</reference>
<comment type="caution">
    <text evidence="1">The sequence shown here is derived from an EMBL/GenBank/DDBJ whole genome shotgun (WGS) entry which is preliminary data.</text>
</comment>
<organism evidence="1 2">
    <name type="scientific">Bacteroides stercoris ATCC 43183</name>
    <dbReference type="NCBI Taxonomy" id="449673"/>
    <lineage>
        <taxon>Bacteria</taxon>
        <taxon>Pseudomonadati</taxon>
        <taxon>Bacteroidota</taxon>
        <taxon>Bacteroidia</taxon>
        <taxon>Bacteroidales</taxon>
        <taxon>Bacteroidaceae</taxon>
        <taxon>Bacteroides</taxon>
    </lineage>
</organism>
<dbReference type="EMBL" id="ABFZ02000022">
    <property type="protein sequence ID" value="EDS14243.1"/>
    <property type="molecule type" value="Genomic_DNA"/>
</dbReference>
<proteinExistence type="predicted"/>
<reference evidence="1 2" key="1">
    <citation type="submission" date="2007-11" db="EMBL/GenBank/DDBJ databases">
        <title>Draft genome sequence of Bacteroides stercoris(ATCC 43183).</title>
        <authorList>
            <person name="Sudarsanam P."/>
            <person name="Ley R."/>
            <person name="Guruge J."/>
            <person name="Turnbaugh P.J."/>
            <person name="Mahowald M."/>
            <person name="Liep D."/>
            <person name="Gordon J."/>
        </authorList>
    </citation>
    <scope>NUCLEOTIDE SEQUENCE [LARGE SCALE GENOMIC DNA]</scope>
    <source>
        <strain evidence="1 2">ATCC 43183</strain>
    </source>
</reference>
<dbReference type="HOGENOM" id="CLU_3149692_0_0_10"/>
<evidence type="ECO:0000313" key="1">
    <source>
        <dbReference type="EMBL" id="EDS14243.1"/>
    </source>
</evidence>
<protein>
    <submittedName>
        <fullName evidence="1">Uncharacterized protein</fullName>
    </submittedName>
</protein>
<dbReference type="AlphaFoldDB" id="B0NV50"/>
<gene>
    <name evidence="1" type="ORF">BACSTE_03388</name>
</gene>
<dbReference type="Proteomes" id="UP000004713">
    <property type="component" value="Unassembled WGS sequence"/>
</dbReference>
<sequence length="48" mass="5366">MGNGKANINKQKKGNMPQRIICFSGRILQSPTISDLFNNKKALINSEF</sequence>
<accession>B0NV50</accession>
<name>B0NV50_BACSE</name>